<evidence type="ECO:0000259" key="4">
    <source>
        <dbReference type="PROSITE" id="PS51006"/>
    </source>
</evidence>
<dbReference type="GO" id="GO:0006596">
    <property type="term" value="P:polyamine biosynthetic process"/>
    <property type="evidence" value="ECO:0007669"/>
    <property type="project" value="UniProtKB-UniRule"/>
</dbReference>
<evidence type="ECO:0000256" key="2">
    <source>
        <dbReference type="ARBA" id="ARBA00022679"/>
    </source>
</evidence>
<dbReference type="InterPro" id="IPR029063">
    <property type="entry name" value="SAM-dependent_MTases_sf"/>
</dbReference>
<organism evidence="5 6">
    <name type="scientific">Strongylus vulgaris</name>
    <name type="common">Blood worm</name>
    <dbReference type="NCBI Taxonomy" id="40348"/>
    <lineage>
        <taxon>Eukaryota</taxon>
        <taxon>Metazoa</taxon>
        <taxon>Ecdysozoa</taxon>
        <taxon>Nematoda</taxon>
        <taxon>Chromadorea</taxon>
        <taxon>Rhabditida</taxon>
        <taxon>Rhabditina</taxon>
        <taxon>Rhabditomorpha</taxon>
        <taxon>Strongyloidea</taxon>
        <taxon>Strongylidae</taxon>
        <taxon>Strongylus</taxon>
    </lineage>
</organism>
<keyword evidence="3" id="KW-0620">Polyamine biosynthesis</keyword>
<sequence length="126" mass="13772">MIEAIFRSDLIKLSQGSDAKILSIGLGGGTVNGFLHHVFPKMNITVVEVSRQMVNMARKWFGLIEDDHHRVVTADGVAFLAKEAALGAVYDAILLDACLSEQSEGVICPFKTFLNDDVLENIARLL</sequence>
<evidence type="ECO:0000313" key="6">
    <source>
        <dbReference type="Proteomes" id="UP000270094"/>
    </source>
</evidence>
<feature type="active site" description="Proton acceptor" evidence="3">
    <location>
        <position position="96"/>
    </location>
</feature>
<proteinExistence type="inferred from homology"/>
<dbReference type="EMBL" id="UYYB01100431">
    <property type="protein sequence ID" value="VDM77891.1"/>
    <property type="molecule type" value="Genomic_DNA"/>
</dbReference>
<comment type="similarity">
    <text evidence="1">Belongs to the spermidine/spermine synthase family.</text>
</comment>
<accession>A0A3P7IY46</accession>
<name>A0A3P7IY46_STRVU</name>
<feature type="domain" description="PABS" evidence="4">
    <location>
        <begin position="1"/>
        <end position="126"/>
    </location>
</feature>
<dbReference type="Proteomes" id="UP000270094">
    <property type="component" value="Unassembled WGS sequence"/>
</dbReference>
<feature type="non-terminal residue" evidence="5">
    <location>
        <position position="126"/>
    </location>
</feature>
<dbReference type="OrthoDB" id="2016285at2759"/>
<dbReference type="AlphaFoldDB" id="A0A3P7IY46"/>
<keyword evidence="6" id="KW-1185">Reference proteome</keyword>
<reference evidence="5 6" key="1">
    <citation type="submission" date="2018-11" db="EMBL/GenBank/DDBJ databases">
        <authorList>
            <consortium name="Pathogen Informatics"/>
        </authorList>
    </citation>
    <scope>NUCLEOTIDE SEQUENCE [LARGE SCALE GENOMIC DNA]</scope>
</reference>
<keyword evidence="2 3" id="KW-0808">Transferase</keyword>
<protein>
    <recommendedName>
        <fullName evidence="4">PABS domain-containing protein</fullName>
    </recommendedName>
</protein>
<dbReference type="PROSITE" id="PS51006">
    <property type="entry name" value="PABS_2"/>
    <property type="match status" value="1"/>
</dbReference>
<evidence type="ECO:0000256" key="1">
    <source>
        <dbReference type="ARBA" id="ARBA00007867"/>
    </source>
</evidence>
<dbReference type="GO" id="GO:0016740">
    <property type="term" value="F:transferase activity"/>
    <property type="evidence" value="ECO:0007669"/>
    <property type="project" value="UniProtKB-UniRule"/>
</dbReference>
<gene>
    <name evidence="5" type="ORF">SVUK_LOCUS12889</name>
</gene>
<dbReference type="InterPro" id="IPR030374">
    <property type="entry name" value="PABS"/>
</dbReference>
<dbReference type="Gene3D" id="3.40.50.150">
    <property type="entry name" value="Vaccinia Virus protein VP39"/>
    <property type="match status" value="1"/>
</dbReference>
<evidence type="ECO:0000313" key="5">
    <source>
        <dbReference type="EMBL" id="VDM77891.1"/>
    </source>
</evidence>
<evidence type="ECO:0000256" key="3">
    <source>
        <dbReference type="PROSITE-ProRule" id="PRU00354"/>
    </source>
</evidence>
<dbReference type="SUPFAM" id="SSF53335">
    <property type="entry name" value="S-adenosyl-L-methionine-dependent methyltransferases"/>
    <property type="match status" value="1"/>
</dbReference>